<reference evidence="2 3" key="1">
    <citation type="submission" date="2024-01" db="EMBL/GenBank/DDBJ databases">
        <title>Comparative genomics of Cryptococcus and Kwoniella reveals pathogenesis evolution and contrasting modes of karyotype evolution via chromosome fusion or intercentromeric recombination.</title>
        <authorList>
            <person name="Coelho M.A."/>
            <person name="David-Palma M."/>
            <person name="Shea T."/>
            <person name="Bowers K."/>
            <person name="McGinley-Smith S."/>
            <person name="Mohammad A.W."/>
            <person name="Gnirke A."/>
            <person name="Yurkov A.M."/>
            <person name="Nowrousian M."/>
            <person name="Sun S."/>
            <person name="Cuomo C.A."/>
            <person name="Heitman J."/>
        </authorList>
    </citation>
    <scope>NUCLEOTIDE SEQUENCE [LARGE SCALE GENOMIC DNA]</scope>
    <source>
        <strain evidence="2 3">PYCC6329</strain>
    </source>
</reference>
<evidence type="ECO:0000256" key="1">
    <source>
        <dbReference type="SAM" id="MobiDB-lite"/>
    </source>
</evidence>
<feature type="region of interest" description="Disordered" evidence="1">
    <location>
        <begin position="1"/>
        <end position="30"/>
    </location>
</feature>
<gene>
    <name evidence="2" type="ORF">V865_005870</name>
</gene>
<dbReference type="GeneID" id="91104671"/>
<dbReference type="RefSeq" id="XP_066085733.1">
    <property type="nucleotide sequence ID" value="XM_066229636.1"/>
</dbReference>
<evidence type="ECO:0000313" key="3">
    <source>
        <dbReference type="Proteomes" id="UP001358614"/>
    </source>
</evidence>
<dbReference type="Proteomes" id="UP001358614">
    <property type="component" value="Chromosome 1"/>
</dbReference>
<protein>
    <submittedName>
        <fullName evidence="2">Uncharacterized protein</fullName>
    </submittedName>
</protein>
<dbReference type="KEGG" id="ker:91104671"/>
<sequence>MPNSVASRLKDLSIEDSSTQDQAPCAGDAEKVPSMGFTMRGTIIHKHVVCSMTTVNVRKRDAPSGSRSSKDVEKLTYWSGPNPTKIPCKSVANGSNRLEEQIPFFQFLREKTEGSTKFCVSSPYLRRSTEDYL</sequence>
<evidence type="ECO:0000313" key="2">
    <source>
        <dbReference type="EMBL" id="WWD07766.1"/>
    </source>
</evidence>
<proteinExistence type="predicted"/>
<feature type="compositionally biased region" description="Basic and acidic residues" evidence="1">
    <location>
        <begin position="59"/>
        <end position="74"/>
    </location>
</feature>
<feature type="region of interest" description="Disordered" evidence="1">
    <location>
        <begin position="59"/>
        <end position="78"/>
    </location>
</feature>
<dbReference type="EMBL" id="CP144089">
    <property type="protein sequence ID" value="WWD07766.1"/>
    <property type="molecule type" value="Genomic_DNA"/>
</dbReference>
<organism evidence="2 3">
    <name type="scientific">Kwoniella europaea PYCC6329</name>
    <dbReference type="NCBI Taxonomy" id="1423913"/>
    <lineage>
        <taxon>Eukaryota</taxon>
        <taxon>Fungi</taxon>
        <taxon>Dikarya</taxon>
        <taxon>Basidiomycota</taxon>
        <taxon>Agaricomycotina</taxon>
        <taxon>Tremellomycetes</taxon>
        <taxon>Tremellales</taxon>
        <taxon>Cryptococcaceae</taxon>
        <taxon>Kwoniella</taxon>
    </lineage>
</organism>
<accession>A0AAX4KMQ1</accession>
<name>A0AAX4KMQ1_9TREE</name>
<dbReference type="AlphaFoldDB" id="A0AAX4KMQ1"/>
<keyword evidence="3" id="KW-1185">Reference proteome</keyword>